<dbReference type="Proteomes" id="UP000198748">
    <property type="component" value="Unassembled WGS sequence"/>
</dbReference>
<gene>
    <name evidence="3" type="ORF">SAMN04487996_111159</name>
</gene>
<feature type="transmembrane region" description="Helical" evidence="1">
    <location>
        <begin position="110"/>
        <end position="127"/>
    </location>
</feature>
<keyword evidence="3" id="KW-0378">Hydrolase</keyword>
<dbReference type="GO" id="GO:0004175">
    <property type="term" value="F:endopeptidase activity"/>
    <property type="evidence" value="ECO:0007669"/>
    <property type="project" value="UniProtKB-ARBA"/>
</dbReference>
<dbReference type="PANTHER" id="PTHR35797:SF1">
    <property type="entry name" value="PROTEASE"/>
    <property type="match status" value="1"/>
</dbReference>
<dbReference type="EMBL" id="FNAN01000011">
    <property type="protein sequence ID" value="SDF56615.1"/>
    <property type="molecule type" value="Genomic_DNA"/>
</dbReference>
<sequence length="133" mass="14952">MVLGVWMITFGIGEEAGWRGWLYAFLIKTCGRLQAAAWVAGVWMLWHLPAFAFNENYREMGWGVIGWAISLLYGSVLLGWLFHRSGTIIPLVIWHGVFDLITASDHLPDAVPMLISGVVIVQGIYLARQQARH</sequence>
<evidence type="ECO:0000256" key="1">
    <source>
        <dbReference type="SAM" id="Phobius"/>
    </source>
</evidence>
<dbReference type="AlphaFoldDB" id="A0A1G7M4E0"/>
<protein>
    <submittedName>
        <fullName evidence="3">CAAX protease self-immunity</fullName>
    </submittedName>
</protein>
<dbReference type="PANTHER" id="PTHR35797">
    <property type="entry name" value="PROTEASE-RELATED"/>
    <property type="match status" value="1"/>
</dbReference>
<reference evidence="4" key="1">
    <citation type="submission" date="2016-10" db="EMBL/GenBank/DDBJ databases">
        <authorList>
            <person name="Varghese N."/>
            <person name="Submissions S."/>
        </authorList>
    </citation>
    <scope>NUCLEOTIDE SEQUENCE [LARGE SCALE GENOMIC DNA]</scope>
    <source>
        <strain evidence="4">DSM 25329</strain>
    </source>
</reference>
<keyword evidence="1" id="KW-0812">Transmembrane</keyword>
<keyword evidence="4" id="KW-1185">Reference proteome</keyword>
<keyword evidence="3" id="KW-0645">Protease</keyword>
<dbReference type="STRING" id="659014.SAMN04487996_111159"/>
<dbReference type="GO" id="GO:0006508">
    <property type="term" value="P:proteolysis"/>
    <property type="evidence" value="ECO:0007669"/>
    <property type="project" value="UniProtKB-KW"/>
</dbReference>
<organism evidence="3 4">
    <name type="scientific">Dyadobacter soli</name>
    <dbReference type="NCBI Taxonomy" id="659014"/>
    <lineage>
        <taxon>Bacteria</taxon>
        <taxon>Pseudomonadati</taxon>
        <taxon>Bacteroidota</taxon>
        <taxon>Cytophagia</taxon>
        <taxon>Cytophagales</taxon>
        <taxon>Spirosomataceae</taxon>
        <taxon>Dyadobacter</taxon>
    </lineage>
</organism>
<feature type="transmembrane region" description="Helical" evidence="1">
    <location>
        <begin position="60"/>
        <end position="81"/>
    </location>
</feature>
<dbReference type="InterPro" id="IPR003675">
    <property type="entry name" value="Rce1/LyrA-like_dom"/>
</dbReference>
<name>A0A1G7M4E0_9BACT</name>
<keyword evidence="1" id="KW-0472">Membrane</keyword>
<keyword evidence="1" id="KW-1133">Transmembrane helix</keyword>
<dbReference type="GO" id="GO:0080120">
    <property type="term" value="P:CAAX-box protein maturation"/>
    <property type="evidence" value="ECO:0007669"/>
    <property type="project" value="UniProtKB-ARBA"/>
</dbReference>
<dbReference type="InterPro" id="IPR042150">
    <property type="entry name" value="MmRce1-like"/>
</dbReference>
<evidence type="ECO:0000313" key="4">
    <source>
        <dbReference type="Proteomes" id="UP000198748"/>
    </source>
</evidence>
<evidence type="ECO:0000259" key="2">
    <source>
        <dbReference type="Pfam" id="PF02517"/>
    </source>
</evidence>
<feature type="domain" description="CAAX prenyl protease 2/Lysostaphin resistance protein A-like" evidence="2">
    <location>
        <begin position="4"/>
        <end position="101"/>
    </location>
</feature>
<feature type="transmembrane region" description="Helical" evidence="1">
    <location>
        <begin position="35"/>
        <end position="54"/>
    </location>
</feature>
<proteinExistence type="predicted"/>
<evidence type="ECO:0000313" key="3">
    <source>
        <dbReference type="EMBL" id="SDF56615.1"/>
    </source>
</evidence>
<accession>A0A1G7M4E0</accession>
<dbReference type="Pfam" id="PF02517">
    <property type="entry name" value="Rce1-like"/>
    <property type="match status" value="1"/>
</dbReference>